<gene>
    <name evidence="6" type="ORF">CLV78_10119</name>
</gene>
<dbReference type="AlphaFoldDB" id="A0A2T0RXL3"/>
<protein>
    <submittedName>
        <fullName evidence="6">Sporulation related protein</fullName>
    </submittedName>
</protein>
<dbReference type="Pfam" id="PF01464">
    <property type="entry name" value="SLT"/>
    <property type="match status" value="1"/>
</dbReference>
<proteinExistence type="inferred from homology"/>
<organism evidence="6 7">
    <name type="scientific">Aliiruegeria haliotis</name>
    <dbReference type="NCBI Taxonomy" id="1280846"/>
    <lineage>
        <taxon>Bacteria</taxon>
        <taxon>Pseudomonadati</taxon>
        <taxon>Pseudomonadota</taxon>
        <taxon>Alphaproteobacteria</taxon>
        <taxon>Rhodobacterales</taxon>
        <taxon>Roseobacteraceae</taxon>
        <taxon>Aliiruegeria</taxon>
    </lineage>
</organism>
<feature type="compositionally biased region" description="Pro residues" evidence="3">
    <location>
        <begin position="32"/>
        <end position="48"/>
    </location>
</feature>
<dbReference type="Proteomes" id="UP000239480">
    <property type="component" value="Unassembled WGS sequence"/>
</dbReference>
<dbReference type="Gene3D" id="1.10.530.10">
    <property type="match status" value="1"/>
</dbReference>
<evidence type="ECO:0000259" key="5">
    <source>
        <dbReference type="Pfam" id="PF01464"/>
    </source>
</evidence>
<feature type="chain" id="PRO_5015581329" evidence="4">
    <location>
        <begin position="33"/>
        <end position="325"/>
    </location>
</feature>
<accession>A0A2T0RXL3</accession>
<evidence type="ECO:0000313" key="6">
    <source>
        <dbReference type="EMBL" id="PRY25929.1"/>
    </source>
</evidence>
<name>A0A2T0RXL3_9RHOB</name>
<comment type="similarity">
    <text evidence="1">Belongs to the transglycosylase Slt family.</text>
</comment>
<keyword evidence="4" id="KW-0732">Signal</keyword>
<dbReference type="PANTHER" id="PTHR37423">
    <property type="entry name" value="SOLUBLE LYTIC MUREIN TRANSGLYCOSYLASE-RELATED"/>
    <property type="match status" value="1"/>
</dbReference>
<evidence type="ECO:0000313" key="7">
    <source>
        <dbReference type="Proteomes" id="UP000239480"/>
    </source>
</evidence>
<dbReference type="InterPro" id="IPR008258">
    <property type="entry name" value="Transglycosylase_SLT_dom_1"/>
</dbReference>
<comment type="caution">
    <text evidence="6">The sequence shown here is derived from an EMBL/GenBank/DDBJ whole genome shotgun (WGS) entry which is preliminary data.</text>
</comment>
<keyword evidence="7" id="KW-1185">Reference proteome</keyword>
<dbReference type="EMBL" id="PVTD01000001">
    <property type="protein sequence ID" value="PRY25929.1"/>
    <property type="molecule type" value="Genomic_DNA"/>
</dbReference>
<dbReference type="InterPro" id="IPR023346">
    <property type="entry name" value="Lysozyme-like_dom_sf"/>
</dbReference>
<reference evidence="6 7" key="1">
    <citation type="submission" date="2018-03" db="EMBL/GenBank/DDBJ databases">
        <title>Genomic Encyclopedia of Archaeal and Bacterial Type Strains, Phase II (KMG-II): from individual species to whole genera.</title>
        <authorList>
            <person name="Goeker M."/>
        </authorList>
    </citation>
    <scope>NUCLEOTIDE SEQUENCE [LARGE SCALE GENOMIC DNA]</scope>
    <source>
        <strain evidence="6 7">DSM 29328</strain>
    </source>
</reference>
<comment type="similarity">
    <text evidence="2">Belongs to the virb1 family.</text>
</comment>
<evidence type="ECO:0000256" key="4">
    <source>
        <dbReference type="SAM" id="SignalP"/>
    </source>
</evidence>
<sequence length="325" mass="35796">MPAWQKMWNARGMSALATAVAVVLTLPGPLAADPPGPPTAPTMTPPTRPMARPYDPGRPDMRCTVDGRHCIALESYIPDVCRVIEATAAEAGLDTGFFARLLWKESLYNASAVSPAGAEGIAQFMPGTARLRGLQDAFNPARAMEASAIYLAELRDMYGNLGLAAAAYNAGEARVDDFLARGRRLPPETRRYVRAITGYTGDEWKDTPPEDLDLRLDKEMPFQQACVTLASNRRLREFRVPASRSPWGVIVASHRSRDITEYRYRQFAKRSATLRGFDVSFVHMRLPSRHGRQYTAQIGAATRKEANGICGTLRKAGVNCLVLRN</sequence>
<feature type="domain" description="Transglycosylase SLT" evidence="5">
    <location>
        <begin position="84"/>
        <end position="178"/>
    </location>
</feature>
<dbReference type="SUPFAM" id="SSF53955">
    <property type="entry name" value="Lysozyme-like"/>
    <property type="match status" value="1"/>
</dbReference>
<evidence type="ECO:0000256" key="2">
    <source>
        <dbReference type="ARBA" id="ARBA00009387"/>
    </source>
</evidence>
<evidence type="ECO:0000256" key="1">
    <source>
        <dbReference type="ARBA" id="ARBA00007734"/>
    </source>
</evidence>
<dbReference type="CDD" id="cd00254">
    <property type="entry name" value="LT-like"/>
    <property type="match status" value="1"/>
</dbReference>
<feature type="region of interest" description="Disordered" evidence="3">
    <location>
        <begin position="30"/>
        <end position="58"/>
    </location>
</feature>
<dbReference type="PANTHER" id="PTHR37423:SF2">
    <property type="entry name" value="MEMBRANE-BOUND LYTIC MUREIN TRANSGLYCOSYLASE C"/>
    <property type="match status" value="1"/>
</dbReference>
<feature type="signal peptide" evidence="4">
    <location>
        <begin position="1"/>
        <end position="32"/>
    </location>
</feature>
<evidence type="ECO:0000256" key="3">
    <source>
        <dbReference type="SAM" id="MobiDB-lite"/>
    </source>
</evidence>